<keyword evidence="4" id="KW-1185">Reference proteome</keyword>
<dbReference type="GO" id="GO:0006397">
    <property type="term" value="P:mRNA processing"/>
    <property type="evidence" value="ECO:0007669"/>
    <property type="project" value="InterPro"/>
</dbReference>
<feature type="repeat" description="TPR" evidence="1">
    <location>
        <begin position="125"/>
        <end position="158"/>
    </location>
</feature>
<evidence type="ECO:0000256" key="2">
    <source>
        <dbReference type="SAM" id="SignalP"/>
    </source>
</evidence>
<keyword evidence="2" id="KW-0732">Signal</keyword>
<dbReference type="PANTHER" id="PTHR44917:SF1">
    <property type="entry name" value="PROTEIN HIGH CHLOROPHYLL FLUORESCENT 107"/>
    <property type="match status" value="1"/>
</dbReference>
<proteinExistence type="predicted"/>
<dbReference type="GO" id="GO:0003727">
    <property type="term" value="F:single-stranded RNA binding"/>
    <property type="evidence" value="ECO:0007669"/>
    <property type="project" value="TreeGrafter"/>
</dbReference>
<dbReference type="PROSITE" id="PS50005">
    <property type="entry name" value="TPR"/>
    <property type="match status" value="1"/>
</dbReference>
<keyword evidence="1" id="KW-0802">TPR repeat</keyword>
<dbReference type="Pfam" id="PF13432">
    <property type="entry name" value="TPR_16"/>
    <property type="match status" value="2"/>
</dbReference>
<dbReference type="Proteomes" id="UP000466966">
    <property type="component" value="Unassembled WGS sequence"/>
</dbReference>
<comment type="caution">
    <text evidence="3">The sequence shown here is derived from an EMBL/GenBank/DDBJ whole genome shotgun (WGS) entry which is preliminary data.</text>
</comment>
<dbReference type="Gene3D" id="1.25.40.10">
    <property type="entry name" value="Tetratricopeptide repeat domain"/>
    <property type="match status" value="4"/>
</dbReference>
<dbReference type="GO" id="GO:0006417">
    <property type="term" value="P:regulation of translation"/>
    <property type="evidence" value="ECO:0007669"/>
    <property type="project" value="TreeGrafter"/>
</dbReference>
<reference evidence="3 4" key="1">
    <citation type="submission" date="2019-12" db="EMBL/GenBank/DDBJ databases">
        <title>Genomic-based taxomic classification of the family Erythrobacteraceae.</title>
        <authorList>
            <person name="Xu L."/>
        </authorList>
    </citation>
    <scope>NUCLEOTIDE SEQUENCE [LARGE SCALE GENOMIC DNA]</scope>
    <source>
        <strain evidence="3 4">M0322</strain>
    </source>
</reference>
<evidence type="ECO:0000256" key="1">
    <source>
        <dbReference type="PROSITE-ProRule" id="PRU00339"/>
    </source>
</evidence>
<gene>
    <name evidence="3" type="ORF">GRI99_08395</name>
</gene>
<dbReference type="AlphaFoldDB" id="A0A844YVU9"/>
<sequence>MLLAACACLALASAADPLGAAPADDAVAEARAALERGDGVAAEVVGKQALDQGAPRTAVAAYIGEGELLQGDLAEAREWLGEGGFDAASHDRGFVALAKLEIAAGNFAAAEAAFDQVLQHGRPNAATWVEIGRMRYRAGEHHAALAAARQALQLDGESPAALEFMGQLTRDAQGPLASLDLFRRAMRQAPQDMQLAAQYAATLGDAGEHRQMLATVREIVKQSPDIPQAYYLQGILAARAGDDDLARALWWRTEDAFAETAAGMLVAGVLEYRSGNPAAAAESFAKLSRMQPLNITAQLLFARASVANGEANVAVPVLERLAERQDASAYTLVLLARAYEQLDRRGDAAPLLDRAAALPRPASGAIAALWLRDEAGRTRDPADPVQHLRELVNNGRVAEARGLVAGVASQFDGSVDLQLVAGDGALLAGDASAARAEYRQVALIRTNWPLVQRMVAIDLASGNVAAARRLLATYLRTNPRDFAAAAMLGRLERDAGNAAAAAALLGYAASAGSGPSDPLLLGDLATVEQALGRREAALDNARHAARLAPANGRLSALLQRLRGSAAES</sequence>
<dbReference type="EMBL" id="WTYV01000002">
    <property type="protein sequence ID" value="MXO71659.1"/>
    <property type="molecule type" value="Genomic_DNA"/>
</dbReference>
<evidence type="ECO:0000313" key="3">
    <source>
        <dbReference type="EMBL" id="MXO71659.1"/>
    </source>
</evidence>
<feature type="chain" id="PRO_5032478707" evidence="2">
    <location>
        <begin position="21"/>
        <end position="568"/>
    </location>
</feature>
<dbReference type="OrthoDB" id="7259535at2"/>
<dbReference type="InterPro" id="IPR044624">
    <property type="entry name" value="Mbb1-like"/>
</dbReference>
<dbReference type="PANTHER" id="PTHR44917">
    <property type="entry name" value="PROTEIN HIGH CHLOROPHYLL FLUORESCENT 107"/>
    <property type="match status" value="1"/>
</dbReference>
<feature type="signal peptide" evidence="2">
    <location>
        <begin position="1"/>
        <end position="20"/>
    </location>
</feature>
<dbReference type="RefSeq" id="WP_160771553.1">
    <property type="nucleotide sequence ID" value="NZ_WTYV01000002.1"/>
</dbReference>
<dbReference type="InterPro" id="IPR011990">
    <property type="entry name" value="TPR-like_helical_dom_sf"/>
</dbReference>
<dbReference type="GO" id="GO:0003729">
    <property type="term" value="F:mRNA binding"/>
    <property type="evidence" value="ECO:0007669"/>
    <property type="project" value="InterPro"/>
</dbReference>
<dbReference type="SMART" id="SM00028">
    <property type="entry name" value="TPR"/>
    <property type="match status" value="7"/>
</dbReference>
<evidence type="ECO:0000313" key="4">
    <source>
        <dbReference type="Proteomes" id="UP000466966"/>
    </source>
</evidence>
<organism evidence="3 4">
    <name type="scientific">Alteraurantiacibacter buctensis</name>
    <dbReference type="NCBI Taxonomy" id="1503981"/>
    <lineage>
        <taxon>Bacteria</taxon>
        <taxon>Pseudomonadati</taxon>
        <taxon>Pseudomonadota</taxon>
        <taxon>Alphaproteobacteria</taxon>
        <taxon>Sphingomonadales</taxon>
        <taxon>Erythrobacteraceae</taxon>
        <taxon>Alteraurantiacibacter</taxon>
    </lineage>
</organism>
<dbReference type="SUPFAM" id="SSF48452">
    <property type="entry name" value="TPR-like"/>
    <property type="match status" value="3"/>
</dbReference>
<accession>A0A844YVU9</accession>
<protein>
    <submittedName>
        <fullName evidence="3">Tetratricopeptide repeat protein</fullName>
    </submittedName>
</protein>
<dbReference type="InterPro" id="IPR019734">
    <property type="entry name" value="TPR_rpt"/>
</dbReference>
<name>A0A844YVU9_9SPHN</name>